<dbReference type="AlphaFoldDB" id="A0A2M7SFH6"/>
<feature type="domain" description="Integrase catalytic" evidence="1">
    <location>
        <begin position="411"/>
        <end position="460"/>
    </location>
</feature>
<dbReference type="InterPro" id="IPR012337">
    <property type="entry name" value="RNaseH-like_sf"/>
</dbReference>
<proteinExistence type="predicted"/>
<dbReference type="InterPro" id="IPR001584">
    <property type="entry name" value="Integrase_cat-core"/>
</dbReference>
<protein>
    <recommendedName>
        <fullName evidence="1">Integrase catalytic domain-containing protein</fullName>
    </recommendedName>
</protein>
<evidence type="ECO:0000259" key="1">
    <source>
        <dbReference type="Pfam" id="PF13683"/>
    </source>
</evidence>
<sequence length="489" mass="56077">MNKIVRFVIWICSNFTRAEIEEIIKGLSDVLADRNPEVKPKDDFKEKHPNYRNFFVDPAPPLKAPAKPIPKVDYRDLLADYQERYGIPFLPVKVKDPNNVVPEGTICKCCSAPAEYLYFNDGKKRSQVRCKICGALSQVHPGYHRETKYFCPHCSRPLYLWKENKDVSVYKCDNDKCPAYLAAKSKLNFREKLLAKIKPSQFKLRYQYRDYHFTKEQLRHSAPEKPEKEEHPFLFNIRNSLNTLALSLAFHISLGLSARQTAFVLRNIFSIPVSYQTVLNYAEASAYYCHQFNLAHKGAVDDTQAGDEAYIKVEGKDNYTFFFISAKNRKITAYHVADSRDTLPATVAMNEAIRTAEPDQEIILVSDGNPSYPAGIHFINQSHQPNLTHKKVIGLQNLDSESEEYRPFKELIERLNRTYKFHTRAACGFNSFNGAVALTTLFVTHYNFLRPHTSLGYKTPIQLQELEGISTLQGKWARVIQMATNSIPA</sequence>
<evidence type="ECO:0000313" key="3">
    <source>
        <dbReference type="Proteomes" id="UP000229307"/>
    </source>
</evidence>
<dbReference type="EMBL" id="PFMR01000015">
    <property type="protein sequence ID" value="PIZ18250.1"/>
    <property type="molecule type" value="Genomic_DNA"/>
</dbReference>
<reference evidence="3" key="1">
    <citation type="submission" date="2017-09" db="EMBL/GenBank/DDBJ databases">
        <title>Depth-based differentiation of microbial function through sediment-hosted aquifers and enrichment of novel symbionts in the deep terrestrial subsurface.</title>
        <authorList>
            <person name="Probst A.J."/>
            <person name="Ladd B."/>
            <person name="Jarett J.K."/>
            <person name="Geller-Mcgrath D.E."/>
            <person name="Sieber C.M.K."/>
            <person name="Emerson J.B."/>
            <person name="Anantharaman K."/>
            <person name="Thomas B.C."/>
            <person name="Malmstrom R."/>
            <person name="Stieglmeier M."/>
            <person name="Klingl A."/>
            <person name="Woyke T."/>
            <person name="Ryan C.M."/>
            <person name="Banfield J.F."/>
        </authorList>
    </citation>
    <scope>NUCLEOTIDE SEQUENCE [LARGE SCALE GENOMIC DNA]</scope>
</reference>
<gene>
    <name evidence="2" type="ORF">COY52_00420</name>
</gene>
<evidence type="ECO:0000313" key="2">
    <source>
        <dbReference type="EMBL" id="PIZ18250.1"/>
    </source>
</evidence>
<dbReference type="Proteomes" id="UP000229307">
    <property type="component" value="Unassembled WGS sequence"/>
</dbReference>
<accession>A0A2M7SFH6</accession>
<organism evidence="2 3">
    <name type="scientific">Candidatus Desantisbacteria bacterium CG_4_10_14_0_8_um_filter_48_22</name>
    <dbReference type="NCBI Taxonomy" id="1974543"/>
    <lineage>
        <taxon>Bacteria</taxon>
        <taxon>Candidatus Desantisiibacteriota</taxon>
    </lineage>
</organism>
<comment type="caution">
    <text evidence="2">The sequence shown here is derived from an EMBL/GenBank/DDBJ whole genome shotgun (WGS) entry which is preliminary data.</text>
</comment>
<dbReference type="Pfam" id="PF13683">
    <property type="entry name" value="rve_3"/>
    <property type="match status" value="1"/>
</dbReference>
<name>A0A2M7SFH6_9BACT</name>
<dbReference type="GO" id="GO:0015074">
    <property type="term" value="P:DNA integration"/>
    <property type="evidence" value="ECO:0007669"/>
    <property type="project" value="InterPro"/>
</dbReference>
<dbReference type="SUPFAM" id="SSF53098">
    <property type="entry name" value="Ribonuclease H-like"/>
    <property type="match status" value="1"/>
</dbReference>